<accession>A0A1I2TJR7</accession>
<evidence type="ECO:0000313" key="4">
    <source>
        <dbReference type="Proteomes" id="UP000199642"/>
    </source>
</evidence>
<feature type="domain" description="Inner membrane protein YgaP-like transmembrane" evidence="2">
    <location>
        <begin position="1"/>
        <end position="66"/>
    </location>
</feature>
<name>A0A1I2TJR7_9BACT</name>
<dbReference type="AlphaFoldDB" id="A0A1I2TJR7"/>
<dbReference type="Pfam" id="PF11127">
    <property type="entry name" value="YgaP-like_TM"/>
    <property type="match status" value="1"/>
</dbReference>
<dbReference type="OrthoDB" id="9804804at2"/>
<keyword evidence="1" id="KW-1133">Transmembrane helix</keyword>
<protein>
    <recommendedName>
        <fullName evidence="2">Inner membrane protein YgaP-like transmembrane domain-containing protein</fullName>
    </recommendedName>
</protein>
<keyword evidence="4" id="KW-1185">Reference proteome</keyword>
<dbReference type="STRING" id="435880.SAMN04487988_10673"/>
<dbReference type="InterPro" id="IPR021309">
    <property type="entry name" value="YgaP-like_TM"/>
</dbReference>
<evidence type="ECO:0000259" key="2">
    <source>
        <dbReference type="Pfam" id="PF11127"/>
    </source>
</evidence>
<organism evidence="3 4">
    <name type="scientific">Algoriphagus hitonicola</name>
    <dbReference type="NCBI Taxonomy" id="435880"/>
    <lineage>
        <taxon>Bacteria</taxon>
        <taxon>Pseudomonadati</taxon>
        <taxon>Bacteroidota</taxon>
        <taxon>Cytophagia</taxon>
        <taxon>Cytophagales</taxon>
        <taxon>Cyclobacteriaceae</taxon>
        <taxon>Algoriphagus</taxon>
    </lineage>
</organism>
<feature type="transmembrane region" description="Helical" evidence="1">
    <location>
        <begin position="35"/>
        <end position="59"/>
    </location>
</feature>
<evidence type="ECO:0000313" key="3">
    <source>
        <dbReference type="EMBL" id="SFG65154.1"/>
    </source>
</evidence>
<feature type="transmembrane region" description="Helical" evidence="1">
    <location>
        <begin position="12"/>
        <end position="29"/>
    </location>
</feature>
<keyword evidence="1" id="KW-0472">Membrane</keyword>
<gene>
    <name evidence="3" type="ORF">SAMN04487988_10673</name>
</gene>
<evidence type="ECO:0000256" key="1">
    <source>
        <dbReference type="SAM" id="Phobius"/>
    </source>
</evidence>
<dbReference type="EMBL" id="FOPC01000006">
    <property type="protein sequence ID" value="SFG65154.1"/>
    <property type="molecule type" value="Genomic_DNA"/>
</dbReference>
<keyword evidence="1" id="KW-0812">Transmembrane</keyword>
<reference evidence="4" key="1">
    <citation type="submission" date="2016-10" db="EMBL/GenBank/DDBJ databases">
        <authorList>
            <person name="Varghese N."/>
            <person name="Submissions S."/>
        </authorList>
    </citation>
    <scope>NUCLEOTIDE SEQUENCE [LARGE SCALE GENOMIC DNA]</scope>
    <source>
        <strain evidence="4">DSM 19315</strain>
    </source>
</reference>
<dbReference type="Proteomes" id="UP000199642">
    <property type="component" value="Unassembled WGS sequence"/>
</dbReference>
<proteinExistence type="predicted"/>
<sequence length="70" mass="7337">MKINMGSTDRGLRLLAAAILVGLYFSGVLSGTLGIVGLVIAAVFTLTTLIGFCPLYTLLGMNTCSRTAKR</sequence>